<dbReference type="FunFam" id="1.10.8.50:FF:000003">
    <property type="entry name" value="Formamidopyrimidine-DNA glycosylase"/>
    <property type="match status" value="1"/>
</dbReference>
<evidence type="ECO:0000256" key="4">
    <source>
        <dbReference type="ARBA" id="ARBA00022723"/>
    </source>
</evidence>
<evidence type="ECO:0000313" key="18">
    <source>
        <dbReference type="EMBL" id="PTQ89625.1"/>
    </source>
</evidence>
<evidence type="ECO:0000256" key="1">
    <source>
        <dbReference type="ARBA" id="ARBA00001668"/>
    </source>
</evidence>
<dbReference type="InterPro" id="IPR015886">
    <property type="entry name" value="H2TH_FPG"/>
</dbReference>
<feature type="domain" description="FPG-type" evidence="16">
    <location>
        <begin position="235"/>
        <end position="269"/>
    </location>
</feature>
<dbReference type="SUPFAM" id="SSF57716">
    <property type="entry name" value="Glucocorticoid receptor-like (DNA-binding domain)"/>
    <property type="match status" value="1"/>
</dbReference>
<keyword evidence="9 15" id="KW-0238">DNA-binding</keyword>
<dbReference type="EC" id="3.2.2.23" evidence="15"/>
<dbReference type="GO" id="GO:0006284">
    <property type="term" value="P:base-excision repair"/>
    <property type="evidence" value="ECO:0007669"/>
    <property type="project" value="InterPro"/>
</dbReference>
<comment type="function">
    <text evidence="15">Involved in base excision repair of DNA damaged by oxidation or by mutagenic agents. Acts as DNA glycosylase that recognizes and removes damaged bases. Has a preference for oxidized purines, such as 7,8-dihydro-8-oxoguanine (8-oxoG). Has AP (apurinic/apyrimidinic) lyase activity and introduces nicks in the DNA strand. Cleaves the DNA backbone by beta-delta elimination to generate a single-strand break at the site of the removed base with both 3'- and 5'-phosphates.</text>
</comment>
<protein>
    <recommendedName>
        <fullName evidence="15">Formamidopyrimidine-DNA glycosylase</fullName>
        <shortName evidence="15">Fapy-DNA glycosylase</shortName>
        <ecNumber evidence="15">3.2.2.23</ecNumber>
    </recommendedName>
    <alternativeName>
        <fullName evidence="15">DNA-(apurinic or apyrimidinic site) lyase MutM</fullName>
        <shortName evidence="15">AP lyase MutM</shortName>
        <ecNumber evidence="15">4.2.99.18</ecNumber>
    </alternativeName>
</protein>
<dbReference type="PROSITE" id="PS51068">
    <property type="entry name" value="FPG_CAT"/>
    <property type="match status" value="1"/>
</dbReference>
<comment type="catalytic activity">
    <reaction evidence="14 15">
        <text>2'-deoxyribonucleotide-(2'-deoxyribose 5'-phosphate)-2'-deoxyribonucleotide-DNA = a 3'-end 2'-deoxyribonucleotide-(2,3-dehydro-2,3-deoxyribose 5'-phosphate)-DNA + a 5'-end 5'-phospho-2'-deoxyribonucleoside-DNA + H(+)</text>
        <dbReference type="Rhea" id="RHEA:66592"/>
        <dbReference type="Rhea" id="RHEA-COMP:13180"/>
        <dbReference type="Rhea" id="RHEA-COMP:16897"/>
        <dbReference type="Rhea" id="RHEA-COMP:17067"/>
        <dbReference type="ChEBI" id="CHEBI:15378"/>
        <dbReference type="ChEBI" id="CHEBI:136412"/>
        <dbReference type="ChEBI" id="CHEBI:157695"/>
        <dbReference type="ChEBI" id="CHEBI:167181"/>
        <dbReference type="EC" id="4.2.99.18"/>
    </reaction>
</comment>
<evidence type="ECO:0000256" key="15">
    <source>
        <dbReference type="HAMAP-Rule" id="MF_00103"/>
    </source>
</evidence>
<dbReference type="PROSITE" id="PS51066">
    <property type="entry name" value="ZF_FPG_2"/>
    <property type="match status" value="1"/>
</dbReference>
<dbReference type="NCBIfam" id="TIGR00577">
    <property type="entry name" value="fpg"/>
    <property type="match status" value="1"/>
</dbReference>
<feature type="active site" description="Proton donor; for beta-elimination activity" evidence="15">
    <location>
        <position position="56"/>
    </location>
</feature>
<evidence type="ECO:0000256" key="9">
    <source>
        <dbReference type="ARBA" id="ARBA00023125"/>
    </source>
</evidence>
<keyword evidence="19" id="KW-1185">Reference proteome</keyword>
<feature type="active site" description="Schiff-base intermediate with DNA" evidence="15">
    <location>
        <position position="2"/>
    </location>
</feature>
<keyword evidence="4 15" id="KW-0479">Metal-binding</keyword>
<keyword evidence="6 15" id="KW-0863">Zinc-finger</keyword>
<comment type="catalytic activity">
    <reaction evidence="1 15">
        <text>Hydrolysis of DNA containing ring-opened 7-methylguanine residues, releasing 2,6-diamino-4-hydroxy-5-(N-methyl)formamidopyrimidine.</text>
        <dbReference type="EC" id="3.2.2.23"/>
    </reaction>
</comment>
<dbReference type="SUPFAM" id="SSF46946">
    <property type="entry name" value="S13-like H2TH domain"/>
    <property type="match status" value="1"/>
</dbReference>
<dbReference type="OrthoDB" id="9800855at2"/>
<comment type="subunit">
    <text evidence="3 15">Monomer.</text>
</comment>
<evidence type="ECO:0000256" key="13">
    <source>
        <dbReference type="ARBA" id="ARBA00023295"/>
    </source>
</evidence>
<keyword evidence="5 15" id="KW-0227">DNA damage</keyword>
<accession>A0A2T5J003</accession>
<dbReference type="InterPro" id="IPR010663">
    <property type="entry name" value="Znf_FPG/IleRS"/>
</dbReference>
<evidence type="ECO:0000256" key="12">
    <source>
        <dbReference type="ARBA" id="ARBA00023268"/>
    </source>
</evidence>
<keyword evidence="10 15" id="KW-0234">DNA repair</keyword>
<sequence length="276" mass="31388">MPELPEVETTRRGLMPIIGQSVMAVRIYQPRLRQEIPTTLQDIVGQTILDLRRRGKYLLLDTANGSALIHLGMSGSLRLCDPNQALRKHDHVVLEFNNNLSLRFHDPRRFGVFLWLTEAPEQHSLLAHLGPEPLSDQFNAEYLFERSRRKNQPVKSFIMDGQVVVGVGNIYANEALFYAGIHPLYPAKMLTLPDFQRLYEHIYRILSAAIERGGTTLRDFVNSEGNPGYFQQELMVYGQEGAACKRCQHPLSLVRINNRSTVFCLLCQPAYLSPKG</sequence>
<dbReference type="GO" id="GO:0008270">
    <property type="term" value="F:zinc ion binding"/>
    <property type="evidence" value="ECO:0007669"/>
    <property type="project" value="UniProtKB-UniRule"/>
</dbReference>
<feature type="domain" description="Formamidopyrimidine-DNA glycosylase catalytic" evidence="17">
    <location>
        <begin position="2"/>
        <end position="111"/>
    </location>
</feature>
<keyword evidence="12 15" id="KW-0511">Multifunctional enzyme</keyword>
<keyword evidence="13 15" id="KW-0326">Glycosidase</keyword>
<dbReference type="GO" id="GO:0003684">
    <property type="term" value="F:damaged DNA binding"/>
    <property type="evidence" value="ECO:0007669"/>
    <property type="project" value="InterPro"/>
</dbReference>
<dbReference type="InterPro" id="IPR012319">
    <property type="entry name" value="FPG_cat"/>
</dbReference>
<dbReference type="CDD" id="cd08966">
    <property type="entry name" value="EcFpg-like_N"/>
    <property type="match status" value="1"/>
</dbReference>
<feature type="active site" description="Proton donor" evidence="15">
    <location>
        <position position="3"/>
    </location>
</feature>
<dbReference type="InterPro" id="IPR000214">
    <property type="entry name" value="Znf_DNA_glyclase/AP_lyase"/>
</dbReference>
<dbReference type="EC" id="4.2.99.18" evidence="15"/>
<dbReference type="Pfam" id="PF06831">
    <property type="entry name" value="H2TH"/>
    <property type="match status" value="1"/>
</dbReference>
<dbReference type="HAMAP" id="MF_00103">
    <property type="entry name" value="Fapy_DNA_glycosyl"/>
    <property type="match status" value="1"/>
</dbReference>
<keyword evidence="8 15" id="KW-0862">Zinc</keyword>
<gene>
    <name evidence="15" type="primary">mutM</name>
    <name evidence="15" type="synonym">fpg</name>
    <name evidence="18" type="ORF">C8N29_106156</name>
</gene>
<proteinExistence type="inferred from homology"/>
<evidence type="ECO:0000256" key="11">
    <source>
        <dbReference type="ARBA" id="ARBA00023239"/>
    </source>
</evidence>
<dbReference type="GO" id="GO:0140078">
    <property type="term" value="F:class I DNA-(apurinic or apyrimidinic site) endonuclease activity"/>
    <property type="evidence" value="ECO:0007669"/>
    <property type="project" value="UniProtKB-EC"/>
</dbReference>
<feature type="active site" description="Proton donor; for delta-elimination activity" evidence="15">
    <location>
        <position position="259"/>
    </location>
</feature>
<evidence type="ECO:0000256" key="8">
    <source>
        <dbReference type="ARBA" id="ARBA00022833"/>
    </source>
</evidence>
<dbReference type="Pfam" id="PF01149">
    <property type="entry name" value="Fapy_DNA_glyco"/>
    <property type="match status" value="1"/>
</dbReference>
<dbReference type="SMART" id="SM00898">
    <property type="entry name" value="Fapy_DNA_glyco"/>
    <property type="match status" value="1"/>
</dbReference>
<dbReference type="Gene3D" id="1.10.8.50">
    <property type="match status" value="1"/>
</dbReference>
<evidence type="ECO:0000256" key="5">
    <source>
        <dbReference type="ARBA" id="ARBA00022763"/>
    </source>
</evidence>
<dbReference type="Gene3D" id="3.20.190.10">
    <property type="entry name" value="MutM-like, N-terminal"/>
    <property type="match status" value="1"/>
</dbReference>
<dbReference type="InterPro" id="IPR010979">
    <property type="entry name" value="Ribosomal_uS13-like_H2TH"/>
</dbReference>
<feature type="binding site" evidence="15">
    <location>
        <position position="89"/>
    </location>
    <ligand>
        <name>DNA</name>
        <dbReference type="ChEBI" id="CHEBI:16991"/>
    </ligand>
</feature>
<comment type="caution">
    <text evidence="18">The sequence shown here is derived from an EMBL/GenBank/DDBJ whole genome shotgun (WGS) entry which is preliminary data.</text>
</comment>
<keyword evidence="7 15" id="KW-0378">Hydrolase</keyword>
<dbReference type="GO" id="GO:0034039">
    <property type="term" value="F:8-oxo-7,8-dihydroguanine DNA N-glycosylase activity"/>
    <property type="evidence" value="ECO:0007669"/>
    <property type="project" value="TreeGrafter"/>
</dbReference>
<comment type="cofactor">
    <cofactor evidence="15">
        <name>Zn(2+)</name>
        <dbReference type="ChEBI" id="CHEBI:29105"/>
    </cofactor>
    <text evidence="15">Binds 1 zinc ion per subunit.</text>
</comment>
<dbReference type="InterPro" id="IPR020629">
    <property type="entry name" value="FPG_Glyclase"/>
</dbReference>
<dbReference type="EMBL" id="QAON01000006">
    <property type="protein sequence ID" value="PTQ89625.1"/>
    <property type="molecule type" value="Genomic_DNA"/>
</dbReference>
<evidence type="ECO:0000259" key="16">
    <source>
        <dbReference type="PROSITE" id="PS51066"/>
    </source>
</evidence>
<dbReference type="SMART" id="SM01232">
    <property type="entry name" value="H2TH"/>
    <property type="match status" value="1"/>
</dbReference>
<dbReference type="SUPFAM" id="SSF81624">
    <property type="entry name" value="N-terminal domain of MutM-like DNA repair proteins"/>
    <property type="match status" value="1"/>
</dbReference>
<dbReference type="Proteomes" id="UP000244223">
    <property type="component" value="Unassembled WGS sequence"/>
</dbReference>
<feature type="binding site" evidence="15">
    <location>
        <position position="150"/>
    </location>
    <ligand>
        <name>DNA</name>
        <dbReference type="ChEBI" id="CHEBI:16991"/>
    </ligand>
</feature>
<organism evidence="18 19">
    <name type="scientific">Agitococcus lubricus</name>
    <dbReference type="NCBI Taxonomy" id="1077255"/>
    <lineage>
        <taxon>Bacteria</taxon>
        <taxon>Pseudomonadati</taxon>
        <taxon>Pseudomonadota</taxon>
        <taxon>Gammaproteobacteria</taxon>
        <taxon>Moraxellales</taxon>
        <taxon>Moraxellaceae</taxon>
        <taxon>Agitococcus</taxon>
    </lineage>
</organism>
<evidence type="ECO:0000256" key="14">
    <source>
        <dbReference type="ARBA" id="ARBA00044632"/>
    </source>
</evidence>
<keyword evidence="11 15" id="KW-0456">Lyase</keyword>
<evidence type="ECO:0000256" key="10">
    <source>
        <dbReference type="ARBA" id="ARBA00023204"/>
    </source>
</evidence>
<evidence type="ECO:0000256" key="3">
    <source>
        <dbReference type="ARBA" id="ARBA00011245"/>
    </source>
</evidence>
<dbReference type="RefSeq" id="WP_107865579.1">
    <property type="nucleotide sequence ID" value="NZ_QAON01000006.1"/>
</dbReference>
<feature type="binding site" evidence="15">
    <location>
        <position position="108"/>
    </location>
    <ligand>
        <name>DNA</name>
        <dbReference type="ChEBI" id="CHEBI:16991"/>
    </ligand>
</feature>
<dbReference type="NCBIfam" id="NF002211">
    <property type="entry name" value="PRK01103.1"/>
    <property type="match status" value="1"/>
</dbReference>
<dbReference type="InterPro" id="IPR035937">
    <property type="entry name" value="FPG_N"/>
</dbReference>
<dbReference type="PANTHER" id="PTHR22993">
    <property type="entry name" value="FORMAMIDOPYRIMIDINE-DNA GLYCOSYLASE"/>
    <property type="match status" value="1"/>
</dbReference>
<evidence type="ECO:0000313" key="19">
    <source>
        <dbReference type="Proteomes" id="UP000244223"/>
    </source>
</evidence>
<name>A0A2T5J003_9GAMM</name>
<evidence type="ECO:0000256" key="7">
    <source>
        <dbReference type="ARBA" id="ARBA00022801"/>
    </source>
</evidence>
<evidence type="ECO:0000256" key="6">
    <source>
        <dbReference type="ARBA" id="ARBA00022771"/>
    </source>
</evidence>
<comment type="similarity">
    <text evidence="2 15">Belongs to the FPG family.</text>
</comment>
<evidence type="ECO:0000259" key="17">
    <source>
        <dbReference type="PROSITE" id="PS51068"/>
    </source>
</evidence>
<evidence type="ECO:0000256" key="2">
    <source>
        <dbReference type="ARBA" id="ARBA00009409"/>
    </source>
</evidence>
<reference evidence="18 19" key="1">
    <citation type="submission" date="2018-04" db="EMBL/GenBank/DDBJ databases">
        <title>Genomic Encyclopedia of Archaeal and Bacterial Type Strains, Phase II (KMG-II): from individual species to whole genera.</title>
        <authorList>
            <person name="Goeker M."/>
        </authorList>
    </citation>
    <scope>NUCLEOTIDE SEQUENCE [LARGE SCALE GENOMIC DNA]</scope>
    <source>
        <strain evidence="18 19">DSM 5822</strain>
    </source>
</reference>
<dbReference type="AlphaFoldDB" id="A0A2T5J003"/>
<dbReference type="PANTHER" id="PTHR22993:SF9">
    <property type="entry name" value="FORMAMIDOPYRIMIDINE-DNA GLYCOSYLASE"/>
    <property type="match status" value="1"/>
</dbReference>
<dbReference type="Pfam" id="PF06827">
    <property type="entry name" value="zf-FPG_IleRS"/>
    <property type="match status" value="1"/>
</dbReference>